<name>A0ABP8XKI0_9PSEU</name>
<keyword evidence="2" id="KW-1185">Reference proteome</keyword>
<dbReference type="Proteomes" id="UP001500325">
    <property type="component" value="Unassembled WGS sequence"/>
</dbReference>
<reference evidence="2" key="1">
    <citation type="journal article" date="2019" name="Int. J. Syst. Evol. Microbiol.">
        <title>The Global Catalogue of Microorganisms (GCM) 10K type strain sequencing project: providing services to taxonomists for standard genome sequencing and annotation.</title>
        <authorList>
            <consortium name="The Broad Institute Genomics Platform"/>
            <consortium name="The Broad Institute Genome Sequencing Center for Infectious Disease"/>
            <person name="Wu L."/>
            <person name="Ma J."/>
        </authorList>
    </citation>
    <scope>NUCLEOTIDE SEQUENCE [LARGE SCALE GENOMIC DNA]</scope>
    <source>
        <strain evidence="2">JCM 18055</strain>
    </source>
</reference>
<organism evidence="1 2">
    <name type="scientific">Pseudonocardia yuanmonensis</name>
    <dbReference type="NCBI Taxonomy" id="1095914"/>
    <lineage>
        <taxon>Bacteria</taxon>
        <taxon>Bacillati</taxon>
        <taxon>Actinomycetota</taxon>
        <taxon>Actinomycetes</taxon>
        <taxon>Pseudonocardiales</taxon>
        <taxon>Pseudonocardiaceae</taxon>
        <taxon>Pseudonocardia</taxon>
    </lineage>
</organism>
<evidence type="ECO:0000313" key="1">
    <source>
        <dbReference type="EMBL" id="GAA4707608.1"/>
    </source>
</evidence>
<protein>
    <submittedName>
        <fullName evidence="1">Uncharacterized protein</fullName>
    </submittedName>
</protein>
<comment type="caution">
    <text evidence="1">The sequence shown here is derived from an EMBL/GenBank/DDBJ whole genome shotgun (WGS) entry which is preliminary data.</text>
</comment>
<dbReference type="EMBL" id="BAABIC010000024">
    <property type="protein sequence ID" value="GAA4707608.1"/>
    <property type="molecule type" value="Genomic_DNA"/>
</dbReference>
<dbReference type="RefSeq" id="WP_345383735.1">
    <property type="nucleotide sequence ID" value="NZ_BAABIC010000024.1"/>
</dbReference>
<sequence>MADALAAARAEVLAARREPGIDPEAAERVLRRPDLRTVLLG</sequence>
<evidence type="ECO:0000313" key="2">
    <source>
        <dbReference type="Proteomes" id="UP001500325"/>
    </source>
</evidence>
<gene>
    <name evidence="1" type="ORF">GCM10023215_55780</name>
</gene>
<accession>A0ABP8XKI0</accession>
<proteinExistence type="predicted"/>